<dbReference type="RefSeq" id="XP_062877844.1">
    <property type="nucleotide sequence ID" value="XM_063021774.1"/>
</dbReference>
<dbReference type="AlphaFoldDB" id="A0AAX4HAS7"/>
<proteinExistence type="predicted"/>
<dbReference type="EMBL" id="CP138896">
    <property type="protein sequence ID" value="WPK25462.1"/>
    <property type="molecule type" value="Genomic_DNA"/>
</dbReference>
<dbReference type="Pfam" id="PF00621">
    <property type="entry name" value="RhoGEF"/>
    <property type="match status" value="1"/>
</dbReference>
<evidence type="ECO:0000313" key="3">
    <source>
        <dbReference type="EMBL" id="WPK25462.1"/>
    </source>
</evidence>
<keyword evidence="4" id="KW-1185">Reference proteome</keyword>
<evidence type="ECO:0000256" key="1">
    <source>
        <dbReference type="SAM" id="MobiDB-lite"/>
    </source>
</evidence>
<dbReference type="Proteomes" id="UP001338582">
    <property type="component" value="Chromosome 3"/>
</dbReference>
<dbReference type="Gene3D" id="1.20.900.10">
    <property type="entry name" value="Dbl homology (DH) domain"/>
    <property type="match status" value="1"/>
</dbReference>
<dbReference type="KEGG" id="asau:88173843"/>
<feature type="domain" description="DH" evidence="2">
    <location>
        <begin position="101"/>
        <end position="256"/>
    </location>
</feature>
<protein>
    <recommendedName>
        <fullName evidence="2">DH domain-containing protein</fullName>
    </recommendedName>
</protein>
<dbReference type="GO" id="GO:0005085">
    <property type="term" value="F:guanyl-nucleotide exchange factor activity"/>
    <property type="evidence" value="ECO:0007669"/>
    <property type="project" value="InterPro"/>
</dbReference>
<sequence>MKSLINSNSEVAPFCSSILGVTSTSGEHISLLVDGKDPWHMAEHRNGKGGKTRDRSRNPLKKDSTKEDLLESFASTFTALPAKPTLSISITVSPLGGLNTKYGHTIREIIQSEEKFCKCLAQLGKFYLDPLLLRCQTIGLECTPLINLREVVTKIHTRHLKFHKSMVANPSASNFAKEVENLLRSQTYSHFELYSTLIKHLVKSHTLPFEVGFSEQIQRFLEQNQPRGRNMDLSFQLLIQKPLSRITKYPMFLNNLRPQLDYKRKFAKFKEQLDLINMGIGNNAERIKELQSIHFSMAHPAAIKNPFYFGLLKYCSQNVTIKLQLNGRNIWCLKKYQVLVFERHLLIVDSSKAHPIFCLPMRSFHKEDGIHEKESSCMLRFHGAGQDYLLCIAFDLPEKRNSFSKELRKPEIQAFQILSHVDRDSFICVPGWWASRCYYMTGTRLGTAADEHVSLSRKNSFKDLWRNRSRDKY</sequence>
<dbReference type="SUPFAM" id="SSF48065">
    <property type="entry name" value="DBL homology domain (DH-domain)"/>
    <property type="match status" value="1"/>
</dbReference>
<accession>A0AAX4HAS7</accession>
<dbReference type="GeneID" id="88173843"/>
<reference evidence="3 4" key="1">
    <citation type="submission" date="2023-10" db="EMBL/GenBank/DDBJ databases">
        <title>Draft Genome Sequence of Candida saopaulonensis from a very Premature Infant with Sepsis.</title>
        <authorList>
            <person name="Ning Y."/>
            <person name="Dai R."/>
            <person name="Xiao M."/>
            <person name="Xu Y."/>
            <person name="Yan Q."/>
            <person name="Zhang L."/>
        </authorList>
    </citation>
    <scope>NUCLEOTIDE SEQUENCE [LARGE SCALE GENOMIC DNA]</scope>
    <source>
        <strain evidence="3 4">19XY460</strain>
    </source>
</reference>
<evidence type="ECO:0000259" key="2">
    <source>
        <dbReference type="PROSITE" id="PS50010"/>
    </source>
</evidence>
<gene>
    <name evidence="3" type="ORF">PUMCH_002779</name>
</gene>
<organism evidence="3 4">
    <name type="scientific">Australozyma saopauloensis</name>
    <dbReference type="NCBI Taxonomy" id="291208"/>
    <lineage>
        <taxon>Eukaryota</taxon>
        <taxon>Fungi</taxon>
        <taxon>Dikarya</taxon>
        <taxon>Ascomycota</taxon>
        <taxon>Saccharomycotina</taxon>
        <taxon>Pichiomycetes</taxon>
        <taxon>Metschnikowiaceae</taxon>
        <taxon>Australozyma</taxon>
    </lineage>
</organism>
<evidence type="ECO:0000313" key="4">
    <source>
        <dbReference type="Proteomes" id="UP001338582"/>
    </source>
</evidence>
<dbReference type="InterPro" id="IPR035899">
    <property type="entry name" value="DBL_dom_sf"/>
</dbReference>
<dbReference type="InterPro" id="IPR000219">
    <property type="entry name" value="DH_dom"/>
</dbReference>
<name>A0AAX4HAS7_9ASCO</name>
<feature type="region of interest" description="Disordered" evidence="1">
    <location>
        <begin position="40"/>
        <end position="65"/>
    </location>
</feature>
<dbReference type="PROSITE" id="PS50010">
    <property type="entry name" value="DH_2"/>
    <property type="match status" value="1"/>
</dbReference>